<reference evidence="2 3" key="1">
    <citation type="submission" date="2019-03" db="EMBL/GenBank/DDBJ databases">
        <title>Genomic Encyclopedia of Archaeal and Bacterial Type Strains, Phase II (KMG-II): from individual species to whole genera.</title>
        <authorList>
            <person name="Goeker M."/>
        </authorList>
    </citation>
    <scope>NUCLEOTIDE SEQUENCE [LARGE SCALE GENOMIC DNA]</scope>
    <source>
        <strain evidence="2 3">DSM 28213</strain>
    </source>
</reference>
<dbReference type="Gene3D" id="2.60.120.10">
    <property type="entry name" value="Jelly Rolls"/>
    <property type="match status" value="1"/>
</dbReference>
<keyword evidence="3" id="KW-1185">Reference proteome</keyword>
<dbReference type="RefSeq" id="WP_133711665.1">
    <property type="nucleotide sequence ID" value="NZ_SOAG01000003.1"/>
</dbReference>
<dbReference type="Pfam" id="PF00027">
    <property type="entry name" value="cNMP_binding"/>
    <property type="match status" value="1"/>
</dbReference>
<dbReference type="SUPFAM" id="SSF51206">
    <property type="entry name" value="cAMP-binding domain-like"/>
    <property type="match status" value="1"/>
</dbReference>
<organism evidence="2 3">
    <name type="scientific">Myroides indicus</name>
    <dbReference type="NCBI Taxonomy" id="1323422"/>
    <lineage>
        <taxon>Bacteria</taxon>
        <taxon>Pseudomonadati</taxon>
        <taxon>Bacteroidota</taxon>
        <taxon>Flavobacteriia</taxon>
        <taxon>Flavobacteriales</taxon>
        <taxon>Flavobacteriaceae</taxon>
        <taxon>Myroides</taxon>
    </lineage>
</organism>
<dbReference type="InterPro" id="IPR014710">
    <property type="entry name" value="RmlC-like_jellyroll"/>
</dbReference>
<accession>A0A4R7F4S6</accession>
<comment type="caution">
    <text evidence="2">The sequence shown here is derived from an EMBL/GenBank/DDBJ whole genome shotgun (WGS) entry which is preliminary data.</text>
</comment>
<gene>
    <name evidence="2" type="ORF">C8P70_10377</name>
</gene>
<sequence>MTELEQSIKKYFGTLEQTELQEITALFELEKLKKGDYFLSADCCCDKLSFIQSGFLRVFVETEKKEVTQWIGTKGYFITDLSSFIFNKPARWIIQALTDTEIYTIKKSEYIKMKDFIPKWNELEKLFIINCFSTLEDRIFSHLTMSAEERYHFFFANNKELFNQVPLQYIASMLGMTPETFSRIRKQITE</sequence>
<dbReference type="InterPro" id="IPR018490">
    <property type="entry name" value="cNMP-bd_dom_sf"/>
</dbReference>
<dbReference type="Proteomes" id="UP000295215">
    <property type="component" value="Unassembled WGS sequence"/>
</dbReference>
<proteinExistence type="predicted"/>
<evidence type="ECO:0000259" key="1">
    <source>
        <dbReference type="PROSITE" id="PS50042"/>
    </source>
</evidence>
<dbReference type="PROSITE" id="PS50042">
    <property type="entry name" value="CNMP_BINDING_3"/>
    <property type="match status" value="1"/>
</dbReference>
<dbReference type="EMBL" id="SOAG01000003">
    <property type="protein sequence ID" value="TDS65057.1"/>
    <property type="molecule type" value="Genomic_DNA"/>
</dbReference>
<feature type="domain" description="Cyclic nucleotide-binding" evidence="1">
    <location>
        <begin position="11"/>
        <end position="113"/>
    </location>
</feature>
<name>A0A4R7F4S6_9FLAO</name>
<dbReference type="AlphaFoldDB" id="A0A4R7F4S6"/>
<dbReference type="OrthoDB" id="758145at2"/>
<dbReference type="InterPro" id="IPR000595">
    <property type="entry name" value="cNMP-bd_dom"/>
</dbReference>
<protein>
    <submittedName>
        <fullName evidence="2">CRP-like cAMP-binding protein</fullName>
    </submittedName>
</protein>
<evidence type="ECO:0000313" key="2">
    <source>
        <dbReference type="EMBL" id="TDS65057.1"/>
    </source>
</evidence>
<evidence type="ECO:0000313" key="3">
    <source>
        <dbReference type="Proteomes" id="UP000295215"/>
    </source>
</evidence>